<sequence length="115" mass="12391">MGKAVSRGVGRKSLQVPAEMLARDVRSRVPVLSGDTYESVDVKPAKQKGGVAVQVVAEDVASVQLEFGNSDQQATPFFTPAIDDGFDQRNRAFADALMIETDDAVIRRAARAAKR</sequence>
<dbReference type="AlphaFoldDB" id="A0A3G2USS5"/>
<protein>
    <recommendedName>
        <fullName evidence="3">HK97 gp10 family phage protein</fullName>
    </recommendedName>
</protein>
<dbReference type="Proteomes" id="UP000280708">
    <property type="component" value="Chromosome"/>
</dbReference>
<organism evidence="1 2">
    <name type="scientific">Sphingobium yanoikuyae</name>
    <name type="common">Sphingomonas yanoikuyae</name>
    <dbReference type="NCBI Taxonomy" id="13690"/>
    <lineage>
        <taxon>Bacteria</taxon>
        <taxon>Pseudomonadati</taxon>
        <taxon>Pseudomonadota</taxon>
        <taxon>Alphaproteobacteria</taxon>
        <taxon>Sphingomonadales</taxon>
        <taxon>Sphingomonadaceae</taxon>
        <taxon>Sphingobium</taxon>
    </lineage>
</organism>
<proteinExistence type="predicted"/>
<evidence type="ECO:0000313" key="2">
    <source>
        <dbReference type="Proteomes" id="UP000280708"/>
    </source>
</evidence>
<accession>A0A3G2USS5</accession>
<evidence type="ECO:0008006" key="3">
    <source>
        <dbReference type="Google" id="ProtNLM"/>
    </source>
</evidence>
<gene>
    <name evidence="1" type="ORF">EBF16_16350</name>
</gene>
<evidence type="ECO:0000313" key="1">
    <source>
        <dbReference type="EMBL" id="AYO78320.1"/>
    </source>
</evidence>
<reference evidence="1 2" key="1">
    <citation type="submission" date="2018-10" db="EMBL/GenBank/DDBJ databases">
        <title>Characterization and genome analysis of a novel bacterium Sphingobium yanoikuyae SJTF8 capable of degrading PAHs.</title>
        <authorList>
            <person name="Yin C."/>
            <person name="Xiong W."/>
            <person name="Liang R."/>
        </authorList>
    </citation>
    <scope>NUCLEOTIDE SEQUENCE [LARGE SCALE GENOMIC DNA]</scope>
    <source>
        <strain evidence="1 2">SJTF8</strain>
    </source>
</reference>
<dbReference type="EMBL" id="CP033230">
    <property type="protein sequence ID" value="AYO78320.1"/>
    <property type="molecule type" value="Genomic_DNA"/>
</dbReference>
<name>A0A3G2USS5_SPHYA</name>